<proteinExistence type="predicted"/>
<evidence type="ECO:0000256" key="1">
    <source>
        <dbReference type="SAM" id="MobiDB-lite"/>
    </source>
</evidence>
<comment type="caution">
    <text evidence="2">The sequence shown here is derived from an EMBL/GenBank/DDBJ whole genome shotgun (WGS) entry which is preliminary data.</text>
</comment>
<dbReference type="AlphaFoldDB" id="A0A4Z2JE13"/>
<feature type="region of interest" description="Disordered" evidence="1">
    <location>
        <begin position="1"/>
        <end position="21"/>
    </location>
</feature>
<organism evidence="2 3">
    <name type="scientific">Liparis tanakae</name>
    <name type="common">Tanaka's snailfish</name>
    <dbReference type="NCBI Taxonomy" id="230148"/>
    <lineage>
        <taxon>Eukaryota</taxon>
        <taxon>Metazoa</taxon>
        <taxon>Chordata</taxon>
        <taxon>Craniata</taxon>
        <taxon>Vertebrata</taxon>
        <taxon>Euteleostomi</taxon>
        <taxon>Actinopterygii</taxon>
        <taxon>Neopterygii</taxon>
        <taxon>Teleostei</taxon>
        <taxon>Neoteleostei</taxon>
        <taxon>Acanthomorphata</taxon>
        <taxon>Eupercaria</taxon>
        <taxon>Perciformes</taxon>
        <taxon>Cottioidei</taxon>
        <taxon>Cottales</taxon>
        <taxon>Liparidae</taxon>
        <taxon>Liparis</taxon>
    </lineage>
</organism>
<evidence type="ECO:0000313" key="3">
    <source>
        <dbReference type="Proteomes" id="UP000314294"/>
    </source>
</evidence>
<reference evidence="2 3" key="1">
    <citation type="submission" date="2019-03" db="EMBL/GenBank/DDBJ databases">
        <title>First draft genome of Liparis tanakae, snailfish: a comprehensive survey of snailfish specific genes.</title>
        <authorList>
            <person name="Kim W."/>
            <person name="Song I."/>
            <person name="Jeong J.-H."/>
            <person name="Kim D."/>
            <person name="Kim S."/>
            <person name="Ryu S."/>
            <person name="Song J.Y."/>
            <person name="Lee S.K."/>
        </authorList>
    </citation>
    <scope>NUCLEOTIDE SEQUENCE [LARGE SCALE GENOMIC DNA]</scope>
    <source>
        <tissue evidence="2">Muscle</tissue>
    </source>
</reference>
<feature type="compositionally biased region" description="Polar residues" evidence="1">
    <location>
        <begin position="1"/>
        <end position="12"/>
    </location>
</feature>
<gene>
    <name evidence="2" type="ORF">EYF80_001584</name>
</gene>
<dbReference type="EMBL" id="SRLO01000007">
    <property type="protein sequence ID" value="TNN88003.1"/>
    <property type="molecule type" value="Genomic_DNA"/>
</dbReference>
<dbReference type="Proteomes" id="UP000314294">
    <property type="component" value="Unassembled WGS sequence"/>
</dbReference>
<name>A0A4Z2JE13_9TELE</name>
<protein>
    <submittedName>
        <fullName evidence="2">Uncharacterized protein</fullName>
    </submittedName>
</protein>
<feature type="region of interest" description="Disordered" evidence="1">
    <location>
        <begin position="157"/>
        <end position="213"/>
    </location>
</feature>
<evidence type="ECO:0000313" key="2">
    <source>
        <dbReference type="EMBL" id="TNN88003.1"/>
    </source>
</evidence>
<keyword evidence="3" id="KW-1185">Reference proteome</keyword>
<accession>A0A4Z2JE13</accession>
<sequence>MKIATSTASSPSVVGHNSILRPEQVSHQVSVRTSINRVPVPGVRGRPVGEAFVVLCRQDDIPAMRTWKCYTMRATTGNFTLTGSETLTHFWSGGCWPCQCHQNHSLPNPGTENTPQWTKMPTLASSYHEGSGLASRLVQFAVYRAAVWDARVTARTTAASMTPTGEPAARSLSPAVSLHHHAGSKSASVPSCSAHDVTADRASSPAWTSVSRR</sequence>